<dbReference type="Proteomes" id="UP000067711">
    <property type="component" value="Chromosome 2"/>
</dbReference>
<proteinExistence type="predicted"/>
<sequence length="60" mass="6758">MVIVRAERTPLESLSAAAFPVERKNRDDSLDTFFDAFDPVVIHIACAIERLGKLHVISIY</sequence>
<dbReference type="EMBL" id="CP013388">
    <property type="protein sequence ID" value="AOJ06430.1"/>
    <property type="molecule type" value="Genomic_DNA"/>
</dbReference>
<gene>
    <name evidence="1" type="ORF">WS71_03135</name>
</gene>
<protein>
    <submittedName>
        <fullName evidence="1">Uncharacterized protein</fullName>
    </submittedName>
</protein>
<name>A0A1B4FRY1_9BURK</name>
<evidence type="ECO:0000313" key="1">
    <source>
        <dbReference type="EMBL" id="AOJ06430.1"/>
    </source>
</evidence>
<reference evidence="1 2" key="1">
    <citation type="submission" date="2015-12" db="EMBL/GenBank/DDBJ databases">
        <title>Diversity of Burkholderia near neighbor genomes.</title>
        <authorList>
            <person name="Sahl J."/>
            <person name="Wagner D."/>
            <person name="Keim P."/>
        </authorList>
    </citation>
    <scope>NUCLEOTIDE SEQUENCE [LARGE SCALE GENOMIC DNA]</scope>
    <source>
        <strain evidence="1 2">BDU8</strain>
    </source>
</reference>
<accession>A0A1B4FRY1</accession>
<evidence type="ECO:0000313" key="2">
    <source>
        <dbReference type="Proteomes" id="UP000067711"/>
    </source>
</evidence>
<dbReference type="AlphaFoldDB" id="A0A1B4FRY1"/>
<organism evidence="1 2">
    <name type="scientific">Burkholderia mayonis</name>
    <dbReference type="NCBI Taxonomy" id="1385591"/>
    <lineage>
        <taxon>Bacteria</taxon>
        <taxon>Pseudomonadati</taxon>
        <taxon>Pseudomonadota</taxon>
        <taxon>Betaproteobacteria</taxon>
        <taxon>Burkholderiales</taxon>
        <taxon>Burkholderiaceae</taxon>
        <taxon>Burkholderia</taxon>
        <taxon>pseudomallei group</taxon>
    </lineage>
</organism>